<organism evidence="1 2">
    <name type="scientific">Phormidesmis priestleyi ULC007</name>
    <dbReference type="NCBI Taxonomy" id="1920490"/>
    <lineage>
        <taxon>Bacteria</taxon>
        <taxon>Bacillati</taxon>
        <taxon>Cyanobacteriota</taxon>
        <taxon>Cyanophyceae</taxon>
        <taxon>Leptolyngbyales</taxon>
        <taxon>Leptolyngbyaceae</taxon>
        <taxon>Phormidesmis</taxon>
    </lineage>
</organism>
<name>A0A2T1DJB1_9CYAN</name>
<dbReference type="STRING" id="1920490.GCA_001895925_02634"/>
<keyword evidence="2" id="KW-1185">Reference proteome</keyword>
<dbReference type="AlphaFoldDB" id="A0A2T1DJB1"/>
<dbReference type="RefSeq" id="WP_073070067.1">
    <property type="nucleotide sequence ID" value="NZ_MPPI01000005.1"/>
</dbReference>
<accession>A0A2T1DJB1</accession>
<dbReference type="Proteomes" id="UP000238634">
    <property type="component" value="Unassembled WGS sequence"/>
</dbReference>
<protein>
    <submittedName>
        <fullName evidence="1">Uncharacterized protein</fullName>
    </submittedName>
</protein>
<proteinExistence type="predicted"/>
<reference evidence="1 2" key="1">
    <citation type="submission" date="2018-02" db="EMBL/GenBank/DDBJ databases">
        <authorList>
            <person name="Cohen D.B."/>
            <person name="Kent A.D."/>
        </authorList>
    </citation>
    <scope>NUCLEOTIDE SEQUENCE [LARGE SCALE GENOMIC DNA]</scope>
    <source>
        <strain evidence="1 2">ULC007</strain>
    </source>
</reference>
<reference evidence="1 2" key="2">
    <citation type="submission" date="2018-03" db="EMBL/GenBank/DDBJ databases">
        <title>The ancient ancestry and fast evolution of plastids.</title>
        <authorList>
            <person name="Moore K.R."/>
            <person name="Magnabosco C."/>
            <person name="Momper L."/>
            <person name="Gold D.A."/>
            <person name="Bosak T."/>
            <person name="Fournier G.P."/>
        </authorList>
    </citation>
    <scope>NUCLEOTIDE SEQUENCE [LARGE SCALE GENOMIC DNA]</scope>
    <source>
        <strain evidence="1 2">ULC007</strain>
    </source>
</reference>
<gene>
    <name evidence="1" type="ORF">C7B65_06760</name>
</gene>
<comment type="caution">
    <text evidence="1">The sequence shown here is derived from an EMBL/GenBank/DDBJ whole genome shotgun (WGS) entry which is preliminary data.</text>
</comment>
<evidence type="ECO:0000313" key="2">
    <source>
        <dbReference type="Proteomes" id="UP000238634"/>
    </source>
</evidence>
<dbReference type="OrthoDB" id="3692448at2"/>
<evidence type="ECO:0000313" key="1">
    <source>
        <dbReference type="EMBL" id="PSB20599.1"/>
    </source>
</evidence>
<sequence>MTIGKPFRLASQTQVNREGYIHLGSAASEQCYRVLVNDAGQILLDPIDNLPEREQWLWQNSTALSSVQQGIEQVAEGNQRSLGTFAQHADLDIED</sequence>
<dbReference type="EMBL" id="PVWG01000005">
    <property type="protein sequence ID" value="PSB20599.1"/>
    <property type="molecule type" value="Genomic_DNA"/>
</dbReference>